<evidence type="ECO:0000256" key="1">
    <source>
        <dbReference type="SAM" id="MobiDB-lite"/>
    </source>
</evidence>
<keyword evidence="4" id="KW-1185">Reference proteome</keyword>
<keyword evidence="2" id="KW-0732">Signal</keyword>
<organism evidence="3 4">
    <name type="scientific">Cephalotrichum gorgonifer</name>
    <dbReference type="NCBI Taxonomy" id="2041049"/>
    <lineage>
        <taxon>Eukaryota</taxon>
        <taxon>Fungi</taxon>
        <taxon>Dikarya</taxon>
        <taxon>Ascomycota</taxon>
        <taxon>Pezizomycotina</taxon>
        <taxon>Sordariomycetes</taxon>
        <taxon>Hypocreomycetidae</taxon>
        <taxon>Microascales</taxon>
        <taxon>Microascaceae</taxon>
        <taxon>Cephalotrichum</taxon>
    </lineage>
</organism>
<name>A0AAE8N8R8_9PEZI</name>
<comment type="caution">
    <text evidence="3">The sequence shown here is derived from an EMBL/GenBank/DDBJ whole genome shotgun (WGS) entry which is preliminary data.</text>
</comment>
<feature type="region of interest" description="Disordered" evidence="1">
    <location>
        <begin position="222"/>
        <end position="252"/>
    </location>
</feature>
<feature type="signal peptide" evidence="2">
    <location>
        <begin position="1"/>
        <end position="15"/>
    </location>
</feature>
<reference evidence="3" key="1">
    <citation type="submission" date="2018-03" db="EMBL/GenBank/DDBJ databases">
        <authorList>
            <person name="Guldener U."/>
        </authorList>
    </citation>
    <scope>NUCLEOTIDE SEQUENCE</scope>
</reference>
<dbReference type="AlphaFoldDB" id="A0AAE8N8R8"/>
<accession>A0AAE8N8R8</accession>
<evidence type="ECO:0000256" key="2">
    <source>
        <dbReference type="SAM" id="SignalP"/>
    </source>
</evidence>
<evidence type="ECO:0000313" key="3">
    <source>
        <dbReference type="EMBL" id="SPO07030.1"/>
    </source>
</evidence>
<gene>
    <name evidence="3" type="ORF">DNG_09724</name>
</gene>
<dbReference type="Proteomes" id="UP001187682">
    <property type="component" value="Unassembled WGS sequence"/>
</dbReference>
<evidence type="ECO:0000313" key="4">
    <source>
        <dbReference type="Proteomes" id="UP001187682"/>
    </source>
</evidence>
<proteinExistence type="predicted"/>
<protein>
    <submittedName>
        <fullName evidence="3">Uncharacterized protein</fullName>
    </submittedName>
</protein>
<dbReference type="EMBL" id="ONZQ02000018">
    <property type="protein sequence ID" value="SPO07030.1"/>
    <property type="molecule type" value="Genomic_DNA"/>
</dbReference>
<sequence length="354" mass="40222">MFSVLIAYLLPLARAQLDEDSPSADTSHKTAIEQSVEYAALCRTCPYSICTHVYESTQRHNLTCWTQGDVIGDTDMWLRTTDGCYLAEYDLIEYEGDFSAELDYCGNIPLAVTQERATVRYLSECLWGYETGNEGIAYYGRDVDITVTCWAEGSEVIGDLYWYKTLDYCWVSGAGLWDKPGMYTPESVSRFAFHVPAHDSFFLPDVDRETLEWCGPPVSPRQNLTVEPLHTDGAKPTPLPPDEDEAEDEGGRGDLNLGLSRRWLSPGQVSEEDVGCYTCARWAGNETCDLVTTYKFNQTAVIQCAATWDAITIFTYTTDWCWMNGSQFWTEPWHHYNYPACSRFNVSGNMWRWS</sequence>
<feature type="chain" id="PRO_5042114258" evidence="2">
    <location>
        <begin position="16"/>
        <end position="354"/>
    </location>
</feature>